<proteinExistence type="predicted"/>
<feature type="transmembrane region" description="Helical" evidence="1">
    <location>
        <begin position="349"/>
        <end position="374"/>
    </location>
</feature>
<feature type="transmembrane region" description="Helical" evidence="1">
    <location>
        <begin position="314"/>
        <end position="337"/>
    </location>
</feature>
<feature type="transmembrane region" description="Helical" evidence="1">
    <location>
        <begin position="274"/>
        <end position="293"/>
    </location>
</feature>
<name>A0A3N9TGV7_9VIBR</name>
<dbReference type="RefSeq" id="WP_124937699.1">
    <property type="nucleotide sequence ID" value="NZ_RJVQ01000005.1"/>
</dbReference>
<feature type="transmembrane region" description="Helical" evidence="1">
    <location>
        <begin position="179"/>
        <end position="200"/>
    </location>
</feature>
<gene>
    <name evidence="2" type="ORF">EES38_13345</name>
</gene>
<protein>
    <submittedName>
        <fullName evidence="2">GntP family permease</fullName>
    </submittedName>
</protein>
<organism evidence="2 3">
    <name type="scientific">Vibrio viridaestus</name>
    <dbReference type="NCBI Taxonomy" id="2487322"/>
    <lineage>
        <taxon>Bacteria</taxon>
        <taxon>Pseudomonadati</taxon>
        <taxon>Pseudomonadota</taxon>
        <taxon>Gammaproteobacteria</taxon>
        <taxon>Vibrionales</taxon>
        <taxon>Vibrionaceae</taxon>
        <taxon>Vibrio</taxon>
    </lineage>
</organism>
<dbReference type="Pfam" id="PF02447">
    <property type="entry name" value="GntP_permease"/>
    <property type="match status" value="1"/>
</dbReference>
<keyword evidence="1" id="KW-0472">Membrane</keyword>
<feature type="transmembrane region" description="Helical" evidence="1">
    <location>
        <begin position="433"/>
        <end position="456"/>
    </location>
</feature>
<dbReference type="EMBL" id="RJVQ01000005">
    <property type="protein sequence ID" value="RQW62705.1"/>
    <property type="molecule type" value="Genomic_DNA"/>
</dbReference>
<feature type="transmembrane region" description="Helical" evidence="1">
    <location>
        <begin position="232"/>
        <end position="254"/>
    </location>
</feature>
<dbReference type="AlphaFoldDB" id="A0A3N9TGV7"/>
<dbReference type="GO" id="GO:0015128">
    <property type="term" value="F:gluconate transmembrane transporter activity"/>
    <property type="evidence" value="ECO:0007669"/>
    <property type="project" value="InterPro"/>
</dbReference>
<dbReference type="Proteomes" id="UP000281112">
    <property type="component" value="Unassembled WGS sequence"/>
</dbReference>
<feature type="transmembrane region" description="Helical" evidence="1">
    <location>
        <begin position="5"/>
        <end position="20"/>
    </location>
</feature>
<keyword evidence="3" id="KW-1185">Reference proteome</keyword>
<evidence type="ECO:0000313" key="3">
    <source>
        <dbReference type="Proteomes" id="UP000281112"/>
    </source>
</evidence>
<feature type="transmembrane region" description="Helical" evidence="1">
    <location>
        <begin position="101"/>
        <end position="129"/>
    </location>
</feature>
<keyword evidence="1" id="KW-0812">Transmembrane</keyword>
<sequence>MDLGIFGILLSLVLLMYLAYKGMSVIWLAPILALVAAMFSAGSHLMASYTEVFMSSAANYVKLYFPAFLLGAVFGKVMDVSGAAKSIATVITKKVGSKNSILAVVLAVTVLTYGGVSMFVVVFAVYPIAAEIFRKNDVPKRLIPGTIALGSFTFTMTALPGSPQIQNTIAMPFFGTTAYAAPLLGIAASLVMFGLGMLWLKRREATARANGEGYGMHVESSIEDDGQEVPSAMLSFIPIFIVLVLNFLIVTFYYPNADTSYLSDFGVDLQSVKGMWSLILALTTAIIVALILFRKNIPNIREAINDGSISSIMPIMNTAAAVGFGNVIKSLSAFMLVKSMILSIPGTPLLSFAISTSLLAGITGSASGGLSIALDALGDVYIHQAETLGISLQTLHRIAAVACGGLDSLPHNGAVITLLGICGLTHKDSYKDIFMCTLLFPVVATLVVVVLGSYGIV</sequence>
<evidence type="ECO:0000313" key="2">
    <source>
        <dbReference type="EMBL" id="RQW62705.1"/>
    </source>
</evidence>
<comment type="caution">
    <text evidence="2">The sequence shown here is derived from an EMBL/GenBank/DDBJ whole genome shotgun (WGS) entry which is preliminary data.</text>
</comment>
<dbReference type="GO" id="GO:0005886">
    <property type="term" value="C:plasma membrane"/>
    <property type="evidence" value="ECO:0007669"/>
    <property type="project" value="TreeGrafter"/>
</dbReference>
<feature type="transmembrane region" description="Helical" evidence="1">
    <location>
        <begin position="26"/>
        <end position="49"/>
    </location>
</feature>
<keyword evidence="1" id="KW-1133">Transmembrane helix</keyword>
<dbReference type="OrthoDB" id="86125at2"/>
<dbReference type="PANTHER" id="PTHR30354:SF7">
    <property type="entry name" value="BLL7963 PROTEIN"/>
    <property type="match status" value="1"/>
</dbReference>
<evidence type="ECO:0000256" key="1">
    <source>
        <dbReference type="SAM" id="Phobius"/>
    </source>
</evidence>
<feature type="transmembrane region" description="Helical" evidence="1">
    <location>
        <begin position="61"/>
        <end position="81"/>
    </location>
</feature>
<reference evidence="2 3" key="1">
    <citation type="submission" date="2018-11" db="EMBL/GenBank/DDBJ databases">
        <title>Vibrio LJC006 sp. nov., isolated from seawater during the bloom of the enteromorpha.</title>
        <authorList>
            <person name="Liang J."/>
        </authorList>
    </citation>
    <scope>NUCLEOTIDE SEQUENCE [LARGE SCALE GENOMIC DNA]</scope>
    <source>
        <strain evidence="2 3">LJC006</strain>
    </source>
</reference>
<accession>A0A3N9TGV7</accession>
<dbReference type="PANTHER" id="PTHR30354">
    <property type="entry name" value="GNT FAMILY GLUCONATE TRANSPORTER"/>
    <property type="match status" value="1"/>
</dbReference>
<feature type="transmembrane region" description="Helical" evidence="1">
    <location>
        <begin position="141"/>
        <end position="159"/>
    </location>
</feature>
<dbReference type="InterPro" id="IPR003474">
    <property type="entry name" value="Glcn_transporter"/>
</dbReference>